<dbReference type="GO" id="GO:0003677">
    <property type="term" value="F:DNA binding"/>
    <property type="evidence" value="ECO:0007669"/>
    <property type="project" value="UniProtKB-KW"/>
</dbReference>
<dbReference type="SMART" id="SM00530">
    <property type="entry name" value="HTH_XRE"/>
    <property type="match status" value="1"/>
</dbReference>
<name>A0A412ISK6_9FIRM</name>
<sequence length="136" mass="15827">MNYTYFDDDKKYIQRIRGLREDHDYSQKYVADYLCTSQTMYARYERDASAMPIRHLIYLAKLYNVSTDYILGLTDMPSSYNELASAETAVSQKSCSDSRYSIRWKTSDNPSHKASDKSSNKSLDKKLTKNPDKTSR</sequence>
<protein>
    <submittedName>
        <fullName evidence="4">XRE family transcriptional regulator</fullName>
    </submittedName>
</protein>
<dbReference type="SUPFAM" id="SSF47413">
    <property type="entry name" value="lambda repressor-like DNA-binding domains"/>
    <property type="match status" value="1"/>
</dbReference>
<gene>
    <name evidence="4" type="ORF">DWX94_06280</name>
</gene>
<evidence type="ECO:0000259" key="3">
    <source>
        <dbReference type="PROSITE" id="PS50943"/>
    </source>
</evidence>
<dbReference type="InterPro" id="IPR001387">
    <property type="entry name" value="Cro/C1-type_HTH"/>
</dbReference>
<dbReference type="EMBL" id="QRVK01000011">
    <property type="protein sequence ID" value="RGS43081.1"/>
    <property type="molecule type" value="Genomic_DNA"/>
</dbReference>
<evidence type="ECO:0000256" key="1">
    <source>
        <dbReference type="ARBA" id="ARBA00023125"/>
    </source>
</evidence>
<evidence type="ECO:0000313" key="4">
    <source>
        <dbReference type="EMBL" id="RGS43081.1"/>
    </source>
</evidence>
<proteinExistence type="predicted"/>
<dbReference type="AlphaFoldDB" id="A0A412ISK6"/>
<keyword evidence="1" id="KW-0238">DNA-binding</keyword>
<dbReference type="PANTHER" id="PTHR46558:SF14">
    <property type="entry name" value="HTH-TYPE TRANSCRIPTIONAL REGULATOR ANSR"/>
    <property type="match status" value="1"/>
</dbReference>
<dbReference type="PANTHER" id="PTHR46558">
    <property type="entry name" value="TRACRIPTIONAL REGULATORY PROTEIN-RELATED-RELATED"/>
    <property type="match status" value="1"/>
</dbReference>
<comment type="caution">
    <text evidence="4">The sequence shown here is derived from an EMBL/GenBank/DDBJ whole genome shotgun (WGS) entry which is preliminary data.</text>
</comment>
<organism evidence="4 5">
    <name type="scientific">Coprococcus eutactus</name>
    <dbReference type="NCBI Taxonomy" id="33043"/>
    <lineage>
        <taxon>Bacteria</taxon>
        <taxon>Bacillati</taxon>
        <taxon>Bacillota</taxon>
        <taxon>Clostridia</taxon>
        <taxon>Lachnospirales</taxon>
        <taxon>Lachnospiraceae</taxon>
        <taxon>Coprococcus</taxon>
    </lineage>
</organism>
<accession>A0A412ISK6</accession>
<evidence type="ECO:0000256" key="2">
    <source>
        <dbReference type="SAM" id="MobiDB-lite"/>
    </source>
</evidence>
<evidence type="ECO:0000313" key="5">
    <source>
        <dbReference type="Proteomes" id="UP000283295"/>
    </source>
</evidence>
<feature type="compositionally biased region" description="Basic and acidic residues" evidence="2">
    <location>
        <begin position="110"/>
        <end position="136"/>
    </location>
</feature>
<dbReference type="Gene3D" id="1.10.260.40">
    <property type="entry name" value="lambda repressor-like DNA-binding domains"/>
    <property type="match status" value="1"/>
</dbReference>
<dbReference type="RefSeq" id="WP_004852508.1">
    <property type="nucleotide sequence ID" value="NZ_CP102278.1"/>
</dbReference>
<dbReference type="OrthoDB" id="9812239at2"/>
<feature type="domain" description="HTH cro/C1-type" evidence="3">
    <location>
        <begin position="16"/>
        <end position="70"/>
    </location>
</feature>
<dbReference type="Proteomes" id="UP000283295">
    <property type="component" value="Unassembled WGS sequence"/>
</dbReference>
<dbReference type="CDD" id="cd00093">
    <property type="entry name" value="HTH_XRE"/>
    <property type="match status" value="1"/>
</dbReference>
<dbReference type="Pfam" id="PF01381">
    <property type="entry name" value="HTH_3"/>
    <property type="match status" value="1"/>
</dbReference>
<dbReference type="GeneID" id="92833587"/>
<dbReference type="InterPro" id="IPR010982">
    <property type="entry name" value="Lambda_DNA-bd_dom_sf"/>
</dbReference>
<feature type="region of interest" description="Disordered" evidence="2">
    <location>
        <begin position="96"/>
        <end position="136"/>
    </location>
</feature>
<dbReference type="PROSITE" id="PS50943">
    <property type="entry name" value="HTH_CROC1"/>
    <property type="match status" value="1"/>
</dbReference>
<reference evidence="4 5" key="1">
    <citation type="submission" date="2018-08" db="EMBL/GenBank/DDBJ databases">
        <title>A genome reference for cultivated species of the human gut microbiota.</title>
        <authorList>
            <person name="Zou Y."/>
            <person name="Xue W."/>
            <person name="Luo G."/>
        </authorList>
    </citation>
    <scope>NUCLEOTIDE SEQUENCE [LARGE SCALE GENOMIC DNA]</scope>
    <source>
        <strain evidence="4 5">AF22-21</strain>
    </source>
</reference>